<evidence type="ECO:0000259" key="3">
    <source>
        <dbReference type="PROSITE" id="PS50943"/>
    </source>
</evidence>
<evidence type="ECO:0000313" key="4">
    <source>
        <dbReference type="EMBL" id="MBC2864471.1"/>
    </source>
</evidence>
<dbReference type="PROSITE" id="PS50943">
    <property type="entry name" value="HTH_CROC1"/>
    <property type="match status" value="1"/>
</dbReference>
<feature type="compositionally biased region" description="Basic residues" evidence="2">
    <location>
        <begin position="119"/>
        <end position="131"/>
    </location>
</feature>
<dbReference type="PANTHER" id="PTHR46797">
    <property type="entry name" value="HTH-TYPE TRANSCRIPTIONAL REGULATOR"/>
    <property type="match status" value="1"/>
</dbReference>
<proteinExistence type="predicted"/>
<sequence length="171" mass="19210">MGISDRRAKNLPRLGRSLLDLRNERGWSRKDLAERSGLSYPYISQLENGDREPSFDTLTKLAQAFGLTVDALLAPVTAPQPPGPSAAPGRQRHIPNPNYRPNADHPRQPLPNPRSRAGQWRKPHGRGRRRLPPPPHPPARRAAGRRRRPSRPLPQSSHPTTHPMRHPTVGR</sequence>
<dbReference type="GO" id="GO:0003677">
    <property type="term" value="F:DNA binding"/>
    <property type="evidence" value="ECO:0007669"/>
    <property type="project" value="UniProtKB-KW"/>
</dbReference>
<evidence type="ECO:0000313" key="5">
    <source>
        <dbReference type="Proteomes" id="UP000517694"/>
    </source>
</evidence>
<accession>A0A7X1HX08</accession>
<dbReference type="Gene3D" id="1.10.260.40">
    <property type="entry name" value="lambda repressor-like DNA-binding domains"/>
    <property type="match status" value="1"/>
</dbReference>
<evidence type="ECO:0000256" key="1">
    <source>
        <dbReference type="ARBA" id="ARBA00023125"/>
    </source>
</evidence>
<dbReference type="EMBL" id="JACMHY010000002">
    <property type="protein sequence ID" value="MBC2864471.1"/>
    <property type="molecule type" value="Genomic_DNA"/>
</dbReference>
<dbReference type="AlphaFoldDB" id="A0A7X1HX08"/>
<dbReference type="SUPFAM" id="SSF47413">
    <property type="entry name" value="lambda repressor-like DNA-binding domains"/>
    <property type="match status" value="1"/>
</dbReference>
<feature type="domain" description="HTH cro/C1-type" evidence="3">
    <location>
        <begin position="18"/>
        <end position="72"/>
    </location>
</feature>
<name>A0A7X1HX08_9ACTN</name>
<dbReference type="RefSeq" id="WP_185946859.1">
    <property type="nucleotide sequence ID" value="NZ_JACMHY010000002.1"/>
</dbReference>
<dbReference type="InterPro" id="IPR001387">
    <property type="entry name" value="Cro/C1-type_HTH"/>
</dbReference>
<feature type="compositionally biased region" description="Basic residues" evidence="2">
    <location>
        <begin position="138"/>
        <end position="150"/>
    </location>
</feature>
<reference evidence="4 5" key="1">
    <citation type="submission" date="2020-08" db="EMBL/GenBank/DDBJ databases">
        <title>Whole-Genome Sequence of French Clinical Streptomyces mexicanus Strain Q0842.</title>
        <authorList>
            <person name="Boxberger M."/>
            <person name="La Scola B."/>
        </authorList>
    </citation>
    <scope>NUCLEOTIDE SEQUENCE [LARGE SCALE GENOMIC DNA]</scope>
    <source>
        <strain evidence="4 5">Marseille-Q0842</strain>
    </source>
</reference>
<feature type="region of interest" description="Disordered" evidence="2">
    <location>
        <begin position="75"/>
        <end position="171"/>
    </location>
</feature>
<keyword evidence="1" id="KW-0238">DNA-binding</keyword>
<evidence type="ECO:0000256" key="2">
    <source>
        <dbReference type="SAM" id="MobiDB-lite"/>
    </source>
</evidence>
<dbReference type="Pfam" id="PF01381">
    <property type="entry name" value="HTH_3"/>
    <property type="match status" value="1"/>
</dbReference>
<keyword evidence="5" id="KW-1185">Reference proteome</keyword>
<dbReference type="GO" id="GO:0003700">
    <property type="term" value="F:DNA-binding transcription factor activity"/>
    <property type="evidence" value="ECO:0007669"/>
    <property type="project" value="TreeGrafter"/>
</dbReference>
<dbReference type="Proteomes" id="UP000517694">
    <property type="component" value="Unassembled WGS sequence"/>
</dbReference>
<dbReference type="SMART" id="SM00530">
    <property type="entry name" value="HTH_XRE"/>
    <property type="match status" value="1"/>
</dbReference>
<comment type="caution">
    <text evidence="4">The sequence shown here is derived from an EMBL/GenBank/DDBJ whole genome shotgun (WGS) entry which is preliminary data.</text>
</comment>
<dbReference type="CDD" id="cd00093">
    <property type="entry name" value="HTH_XRE"/>
    <property type="match status" value="1"/>
</dbReference>
<organism evidence="4 5">
    <name type="scientific">Streptomyces mexicanus</name>
    <dbReference type="NCBI Taxonomy" id="178566"/>
    <lineage>
        <taxon>Bacteria</taxon>
        <taxon>Bacillati</taxon>
        <taxon>Actinomycetota</taxon>
        <taxon>Actinomycetes</taxon>
        <taxon>Kitasatosporales</taxon>
        <taxon>Streptomycetaceae</taxon>
        <taxon>Streptomyces</taxon>
    </lineage>
</organism>
<dbReference type="PANTHER" id="PTHR46797:SF1">
    <property type="entry name" value="METHYLPHOSPHONATE SYNTHASE"/>
    <property type="match status" value="1"/>
</dbReference>
<protein>
    <submittedName>
        <fullName evidence="4">Helix-turn-helix transcriptional regulator</fullName>
    </submittedName>
</protein>
<dbReference type="InterPro" id="IPR010982">
    <property type="entry name" value="Lambda_DNA-bd_dom_sf"/>
</dbReference>
<dbReference type="GO" id="GO:0005829">
    <property type="term" value="C:cytosol"/>
    <property type="evidence" value="ECO:0007669"/>
    <property type="project" value="TreeGrafter"/>
</dbReference>
<dbReference type="InterPro" id="IPR050807">
    <property type="entry name" value="TransReg_Diox_bact_type"/>
</dbReference>
<gene>
    <name evidence="4" type="ORF">H1R13_05505</name>
</gene>